<dbReference type="AlphaFoldDB" id="A0A5B7IKP3"/>
<evidence type="ECO:0000313" key="2">
    <source>
        <dbReference type="Proteomes" id="UP000324222"/>
    </source>
</evidence>
<dbReference type="EMBL" id="VSRR010070306">
    <property type="protein sequence ID" value="MPC86031.1"/>
    <property type="molecule type" value="Genomic_DNA"/>
</dbReference>
<accession>A0A5B7IKP3</accession>
<dbReference type="Proteomes" id="UP000324222">
    <property type="component" value="Unassembled WGS sequence"/>
</dbReference>
<gene>
    <name evidence="1" type="ORF">E2C01_080843</name>
</gene>
<sequence length="65" mass="7026">MSSSPQSVPSLPIPSPNHCLSPILYPLILSPQFSFLLLTTITYRIPLSLSPHPPPPLSLPILSPN</sequence>
<protein>
    <submittedName>
        <fullName evidence="1">Uncharacterized protein</fullName>
    </submittedName>
</protein>
<keyword evidence="2" id="KW-1185">Reference proteome</keyword>
<comment type="caution">
    <text evidence="1">The sequence shown here is derived from an EMBL/GenBank/DDBJ whole genome shotgun (WGS) entry which is preliminary data.</text>
</comment>
<organism evidence="1 2">
    <name type="scientific">Portunus trituberculatus</name>
    <name type="common">Swimming crab</name>
    <name type="synonym">Neptunus trituberculatus</name>
    <dbReference type="NCBI Taxonomy" id="210409"/>
    <lineage>
        <taxon>Eukaryota</taxon>
        <taxon>Metazoa</taxon>
        <taxon>Ecdysozoa</taxon>
        <taxon>Arthropoda</taxon>
        <taxon>Crustacea</taxon>
        <taxon>Multicrustacea</taxon>
        <taxon>Malacostraca</taxon>
        <taxon>Eumalacostraca</taxon>
        <taxon>Eucarida</taxon>
        <taxon>Decapoda</taxon>
        <taxon>Pleocyemata</taxon>
        <taxon>Brachyura</taxon>
        <taxon>Eubrachyura</taxon>
        <taxon>Portunoidea</taxon>
        <taxon>Portunidae</taxon>
        <taxon>Portuninae</taxon>
        <taxon>Portunus</taxon>
    </lineage>
</organism>
<name>A0A5B7IKP3_PORTR</name>
<evidence type="ECO:0000313" key="1">
    <source>
        <dbReference type="EMBL" id="MPC86031.1"/>
    </source>
</evidence>
<reference evidence="1 2" key="1">
    <citation type="submission" date="2019-05" db="EMBL/GenBank/DDBJ databases">
        <title>Another draft genome of Portunus trituberculatus and its Hox gene families provides insights of decapod evolution.</title>
        <authorList>
            <person name="Jeong J.-H."/>
            <person name="Song I."/>
            <person name="Kim S."/>
            <person name="Choi T."/>
            <person name="Kim D."/>
            <person name="Ryu S."/>
            <person name="Kim W."/>
        </authorList>
    </citation>
    <scope>NUCLEOTIDE SEQUENCE [LARGE SCALE GENOMIC DNA]</scope>
    <source>
        <tissue evidence="1">Muscle</tissue>
    </source>
</reference>
<proteinExistence type="predicted"/>